<sequence>ASLDMVTKIDTLMEDLTEILRKWEKLNNTDKFKVNDDKNEAADSRANKFEKVSVRLKDAFLEHPNIMRILKDISNIKYNMRSFVRLNG</sequence>
<keyword evidence="2" id="KW-1185">Reference proteome</keyword>
<accession>A0ACA9SKK6</accession>
<feature type="non-terminal residue" evidence="1">
    <location>
        <position position="88"/>
    </location>
</feature>
<dbReference type="Proteomes" id="UP000789920">
    <property type="component" value="Unassembled WGS sequence"/>
</dbReference>
<evidence type="ECO:0000313" key="2">
    <source>
        <dbReference type="Proteomes" id="UP000789920"/>
    </source>
</evidence>
<evidence type="ECO:0000313" key="1">
    <source>
        <dbReference type="EMBL" id="CAG8841599.1"/>
    </source>
</evidence>
<gene>
    <name evidence="1" type="ORF">RPERSI_LOCUS31950</name>
</gene>
<comment type="caution">
    <text evidence="1">The sequence shown here is derived from an EMBL/GenBank/DDBJ whole genome shotgun (WGS) entry which is preliminary data.</text>
</comment>
<dbReference type="EMBL" id="CAJVQC010130883">
    <property type="protein sequence ID" value="CAG8841599.1"/>
    <property type="molecule type" value="Genomic_DNA"/>
</dbReference>
<name>A0ACA9SKK6_9GLOM</name>
<proteinExistence type="predicted"/>
<reference evidence="1" key="1">
    <citation type="submission" date="2021-06" db="EMBL/GenBank/DDBJ databases">
        <authorList>
            <person name="Kallberg Y."/>
            <person name="Tangrot J."/>
            <person name="Rosling A."/>
        </authorList>
    </citation>
    <scope>NUCLEOTIDE SEQUENCE</scope>
    <source>
        <strain evidence="1">MA461A</strain>
    </source>
</reference>
<feature type="non-terminal residue" evidence="1">
    <location>
        <position position="1"/>
    </location>
</feature>
<protein>
    <submittedName>
        <fullName evidence="1">7020_t:CDS:1</fullName>
    </submittedName>
</protein>
<organism evidence="1 2">
    <name type="scientific">Racocetra persica</name>
    <dbReference type="NCBI Taxonomy" id="160502"/>
    <lineage>
        <taxon>Eukaryota</taxon>
        <taxon>Fungi</taxon>
        <taxon>Fungi incertae sedis</taxon>
        <taxon>Mucoromycota</taxon>
        <taxon>Glomeromycotina</taxon>
        <taxon>Glomeromycetes</taxon>
        <taxon>Diversisporales</taxon>
        <taxon>Gigasporaceae</taxon>
        <taxon>Racocetra</taxon>
    </lineage>
</organism>